<feature type="region of interest" description="Disordered" evidence="1">
    <location>
        <begin position="135"/>
        <end position="236"/>
    </location>
</feature>
<gene>
    <name evidence="2" type="ORF">FOZ60_010763</name>
</gene>
<protein>
    <submittedName>
        <fullName evidence="2">Uncharacterized protein</fullName>
    </submittedName>
</protein>
<comment type="caution">
    <text evidence="2">The sequence shown here is derived from an EMBL/GenBank/DDBJ whole genome shotgun (WGS) entry which is preliminary data.</text>
</comment>
<evidence type="ECO:0000256" key="1">
    <source>
        <dbReference type="SAM" id="MobiDB-lite"/>
    </source>
</evidence>
<feature type="region of interest" description="Disordered" evidence="1">
    <location>
        <begin position="637"/>
        <end position="672"/>
    </location>
</feature>
<feature type="compositionally biased region" description="Basic and acidic residues" evidence="1">
    <location>
        <begin position="408"/>
        <end position="419"/>
    </location>
</feature>
<evidence type="ECO:0000313" key="3">
    <source>
        <dbReference type="Proteomes" id="UP000541610"/>
    </source>
</evidence>
<evidence type="ECO:0000313" key="2">
    <source>
        <dbReference type="EMBL" id="KAF4682315.1"/>
    </source>
</evidence>
<feature type="region of interest" description="Disordered" evidence="1">
    <location>
        <begin position="590"/>
        <end position="616"/>
    </location>
</feature>
<dbReference type="Proteomes" id="UP000541610">
    <property type="component" value="Unassembled WGS sequence"/>
</dbReference>
<dbReference type="OrthoDB" id="10396357at2759"/>
<feature type="compositionally biased region" description="Basic and acidic residues" evidence="1">
    <location>
        <begin position="513"/>
        <end position="546"/>
    </location>
</feature>
<feature type="region of interest" description="Disordered" evidence="1">
    <location>
        <begin position="43"/>
        <end position="81"/>
    </location>
</feature>
<dbReference type="AlphaFoldDB" id="A0A7J6NEI3"/>
<feature type="compositionally biased region" description="Basic and acidic residues" evidence="1">
    <location>
        <begin position="58"/>
        <end position="81"/>
    </location>
</feature>
<feature type="compositionally biased region" description="Low complexity" evidence="1">
    <location>
        <begin position="638"/>
        <end position="647"/>
    </location>
</feature>
<sequence length="714" mass="75866">MAEVNTVLDRMKARCGRRGYNVNGSIPENTTWEGIAELLRPPGARRSSTQMHSGTAHAGEETISHGPKREGPRERPQSTPEERAYEILMETRDRISSLEAASAPGTSAGYRSTYLHIAKAHQELLHTLQGFHTRSRPAAVQTSSTEAPALLAMPPESGEELRDLPNELEFSFDSPPQKPADSSGRSGPVWRSPYTDESGHTATSVRPLREAAASPESSADLSVITASTEEEQGALEASMSQAIVAELLSGTVNTMAAVDEDDEPDPRRLWGINDTASTADQRARVVVKDLPEGPRGTAVDGHDEADGMRAEEMAYSVESSAEDDVAADGDGHDPPEEAAVWSRDVLMDDKPANTGGQGSTTQQRPAEAGQSDAVIPAVDQAKQEDLGGSGTGEAFNSDLAGGAVEGYEEGRRSSDEVKGTESSQEEETDEASEGFGEPMTMIEKLAAAKEHIEESYVDSAQSEQVVHVHHRQVASVLLTDCYTIHEGPSLGAGEADDAVDGSSSGGHVAAPMEYEKEHRDGRSVGEQGRGEVGEETREADRPEGLPKEGSGVDGGAKVLLPNPETPHIALDEQDGDHPVPVEALIEHPGTAEASAAEEEGQTTTGELSNTPTVKTARPVAKNLGIVDTFDRLVRQARAHAQPPRAAQSPPPRTPTPGENPTAAAGGRGVLQARRNYHLPEFISKGQKTLKITVSKKRLLGGGRGGKKLFDPDPF</sequence>
<proteinExistence type="predicted"/>
<feature type="compositionally biased region" description="Polar residues" evidence="1">
    <location>
        <begin position="215"/>
        <end position="227"/>
    </location>
</feature>
<feature type="region of interest" description="Disordered" evidence="1">
    <location>
        <begin position="288"/>
        <end position="438"/>
    </location>
</feature>
<reference evidence="2 3" key="1">
    <citation type="submission" date="2020-04" db="EMBL/GenBank/DDBJ databases">
        <title>Perkinsus olseni comparative genomics.</title>
        <authorList>
            <person name="Bogema D.R."/>
        </authorList>
    </citation>
    <scope>NUCLEOTIDE SEQUENCE [LARGE SCALE GENOMIC DNA]</scope>
    <source>
        <strain evidence="2">00978-12</strain>
    </source>
</reference>
<feature type="compositionally biased region" description="Acidic residues" evidence="1">
    <location>
        <begin position="423"/>
        <end position="432"/>
    </location>
</feature>
<feature type="region of interest" description="Disordered" evidence="1">
    <location>
        <begin position="492"/>
        <end position="556"/>
    </location>
</feature>
<name>A0A7J6NEI3_PEROL</name>
<dbReference type="EMBL" id="JABANP010000442">
    <property type="protein sequence ID" value="KAF4682315.1"/>
    <property type="molecule type" value="Genomic_DNA"/>
</dbReference>
<organism evidence="2 3">
    <name type="scientific">Perkinsus olseni</name>
    <name type="common">Perkinsus atlanticus</name>
    <dbReference type="NCBI Taxonomy" id="32597"/>
    <lineage>
        <taxon>Eukaryota</taxon>
        <taxon>Sar</taxon>
        <taxon>Alveolata</taxon>
        <taxon>Perkinsozoa</taxon>
        <taxon>Perkinsea</taxon>
        <taxon>Perkinsida</taxon>
        <taxon>Perkinsidae</taxon>
        <taxon>Perkinsus</taxon>
    </lineage>
</organism>
<accession>A0A7J6NEI3</accession>
<feature type="compositionally biased region" description="Basic and acidic residues" evidence="1">
    <location>
        <begin position="300"/>
        <end position="312"/>
    </location>
</feature>